<reference evidence="1 2" key="1">
    <citation type="journal article" date="2016" name="Nat. Commun.">
        <title>Thousands of microbial genomes shed light on interconnected biogeochemical processes in an aquifer system.</title>
        <authorList>
            <person name="Anantharaman K."/>
            <person name="Brown C.T."/>
            <person name="Hug L.A."/>
            <person name="Sharon I."/>
            <person name="Castelle C.J."/>
            <person name="Probst A.J."/>
            <person name="Thomas B.C."/>
            <person name="Singh A."/>
            <person name="Wilkins M.J."/>
            <person name="Karaoz U."/>
            <person name="Brodie E.L."/>
            <person name="Williams K.H."/>
            <person name="Hubbard S.S."/>
            <person name="Banfield J.F."/>
        </authorList>
    </citation>
    <scope>NUCLEOTIDE SEQUENCE [LARGE SCALE GENOMIC DNA]</scope>
</reference>
<gene>
    <name evidence="1" type="ORF">A3F02_04075</name>
</gene>
<evidence type="ECO:0000313" key="2">
    <source>
        <dbReference type="Proteomes" id="UP000176666"/>
    </source>
</evidence>
<organism evidence="1 2">
    <name type="scientific">Candidatus Curtissbacteria bacterium RIFCSPHIGHO2_12_FULL_38_9b</name>
    <dbReference type="NCBI Taxonomy" id="1797720"/>
    <lineage>
        <taxon>Bacteria</taxon>
        <taxon>Candidatus Curtissiibacteriota</taxon>
    </lineage>
</organism>
<sequence>MKKKKFKFPDFDKMSYGEEARWWDTHDLGDFWDELEDVDIVWELKKPRDETLIVRLQKEFKDRLDRAARSRGLNISTLARMWLLEKLRESHSK</sequence>
<dbReference type="AlphaFoldDB" id="A0A1F5GVP3"/>
<comment type="caution">
    <text evidence="1">The sequence shown here is derived from an EMBL/GenBank/DDBJ whole genome shotgun (WGS) entry which is preliminary data.</text>
</comment>
<dbReference type="InterPro" id="IPR022148">
    <property type="entry name" value="CopG_antitoxin"/>
</dbReference>
<evidence type="ECO:0008006" key="3">
    <source>
        <dbReference type="Google" id="ProtNLM"/>
    </source>
</evidence>
<evidence type="ECO:0000313" key="1">
    <source>
        <dbReference type="EMBL" id="OGD95962.1"/>
    </source>
</evidence>
<accession>A0A1F5GVP3</accession>
<name>A0A1F5GVP3_9BACT</name>
<dbReference type="Proteomes" id="UP000176666">
    <property type="component" value="Unassembled WGS sequence"/>
</dbReference>
<dbReference type="Pfam" id="PF12441">
    <property type="entry name" value="CopG_antitoxin"/>
    <property type="match status" value="1"/>
</dbReference>
<protein>
    <recommendedName>
        <fullName evidence="3">CopG family transcriptional regulator</fullName>
    </recommendedName>
</protein>
<dbReference type="EMBL" id="MFBJ01000038">
    <property type="protein sequence ID" value="OGD95962.1"/>
    <property type="molecule type" value="Genomic_DNA"/>
</dbReference>
<proteinExistence type="predicted"/>